<organism evidence="1 2">
    <name type="scientific">Neptunomonas antarctica</name>
    <dbReference type="NCBI Taxonomy" id="619304"/>
    <lineage>
        <taxon>Bacteria</taxon>
        <taxon>Pseudomonadati</taxon>
        <taxon>Pseudomonadota</taxon>
        <taxon>Gammaproteobacteria</taxon>
        <taxon>Oceanospirillales</taxon>
        <taxon>Oceanospirillaceae</taxon>
        <taxon>Neptunomonas</taxon>
    </lineage>
</organism>
<evidence type="ECO:0000313" key="1">
    <source>
        <dbReference type="EMBL" id="SIS87032.1"/>
    </source>
</evidence>
<dbReference type="InterPro" id="IPR012659">
    <property type="entry name" value="CHP02444"/>
</dbReference>
<dbReference type="Pfam" id="PF09523">
    <property type="entry name" value="DUF2390"/>
    <property type="match status" value="1"/>
</dbReference>
<dbReference type="NCBIfam" id="TIGR02444">
    <property type="entry name" value="TIGR02444 family protein"/>
    <property type="match status" value="1"/>
</dbReference>
<sequence>MQLQNPLWAFALKVYSHSEVEQCCLTLQNDYGMSINRLLFAGWLATQHKPINILALKHSAAGQWQNDITHPLRALRYQVRGDHSSEPAFASFYKAMRQAELEAEKIELAYLYILAGECSGAGESTETLMVENLTQLISDKQFPVDVELYDLLASLGRQMSILG</sequence>
<dbReference type="OrthoDB" id="5795846at2"/>
<protein>
    <submittedName>
        <fullName evidence="1">TIGR02444 family protein</fullName>
    </submittedName>
</protein>
<proteinExistence type="predicted"/>
<dbReference type="EMBL" id="FTOE01000006">
    <property type="protein sequence ID" value="SIS87032.1"/>
    <property type="molecule type" value="Genomic_DNA"/>
</dbReference>
<dbReference type="STRING" id="619304.SAMN05421760_106178"/>
<name>A0A1N7MLY0_9GAMM</name>
<dbReference type="AlphaFoldDB" id="A0A1N7MLY0"/>
<gene>
    <name evidence="1" type="ORF">SAMN05421760_106178</name>
</gene>
<dbReference type="Proteomes" id="UP000185999">
    <property type="component" value="Unassembled WGS sequence"/>
</dbReference>
<dbReference type="RefSeq" id="WP_054340447.1">
    <property type="nucleotide sequence ID" value="NZ_FTOE01000006.1"/>
</dbReference>
<keyword evidence="2" id="KW-1185">Reference proteome</keyword>
<accession>A0A1N7MLY0</accession>
<evidence type="ECO:0000313" key="2">
    <source>
        <dbReference type="Proteomes" id="UP000185999"/>
    </source>
</evidence>
<reference evidence="2" key="1">
    <citation type="submission" date="2017-01" db="EMBL/GenBank/DDBJ databases">
        <authorList>
            <person name="Varghese N."/>
            <person name="Submissions S."/>
        </authorList>
    </citation>
    <scope>NUCLEOTIDE SEQUENCE [LARGE SCALE GENOMIC DNA]</scope>
    <source>
        <strain evidence="2">DSM 22306</strain>
    </source>
</reference>